<keyword evidence="2" id="KW-1185">Reference proteome</keyword>
<evidence type="ECO:0000313" key="2">
    <source>
        <dbReference type="Proteomes" id="UP000283063"/>
    </source>
</evidence>
<reference evidence="1 2" key="1">
    <citation type="submission" date="2018-10" db="EMBL/GenBank/DDBJ databases">
        <title>Parasedimentitalea marina sp. nov., a psychrophilic bacterium isolated from deep seawater of the New Britain Trench.</title>
        <authorList>
            <person name="Cao J."/>
        </authorList>
    </citation>
    <scope>NUCLEOTIDE SEQUENCE [LARGE SCALE GENOMIC DNA]</scope>
    <source>
        <strain evidence="1 2">W43</strain>
    </source>
</reference>
<protein>
    <submittedName>
        <fullName evidence="1">Uncharacterized protein</fullName>
    </submittedName>
</protein>
<evidence type="ECO:0000313" key="1">
    <source>
        <dbReference type="EMBL" id="AZV78447.1"/>
    </source>
</evidence>
<gene>
    <name evidence="1" type="ORF">EBB79_11520</name>
</gene>
<organism evidence="1 2">
    <name type="scientific">Parasedimentitalea marina</name>
    <dbReference type="NCBI Taxonomy" id="2483033"/>
    <lineage>
        <taxon>Bacteria</taxon>
        <taxon>Pseudomonadati</taxon>
        <taxon>Pseudomonadota</taxon>
        <taxon>Alphaproteobacteria</taxon>
        <taxon>Rhodobacterales</taxon>
        <taxon>Paracoccaceae</taxon>
        <taxon>Parasedimentitalea</taxon>
    </lineage>
</organism>
<accession>A0A3T0N382</accession>
<proteinExistence type="predicted"/>
<sequence>MNPDANKRKTIVNSPTTNAAITIKLRFIRAAAPQLFCQRWHGFGQEGRGHLMTSFSHKKKYNAERPSAKAGRKSLAQSNIAIGTTLKPKAILLALRSVHADTIKSPVRTISRN</sequence>
<dbReference type="AlphaFoldDB" id="A0A3T0N382"/>
<dbReference type="Proteomes" id="UP000283063">
    <property type="component" value="Chromosome"/>
</dbReference>
<dbReference type="KEGG" id="sedi:EBB79_11520"/>
<dbReference type="EMBL" id="CP033219">
    <property type="protein sequence ID" value="AZV78447.1"/>
    <property type="molecule type" value="Genomic_DNA"/>
</dbReference>
<name>A0A3T0N382_9RHOB</name>